<dbReference type="EMBL" id="CP096040">
    <property type="protein sequence ID" value="USQ96514.1"/>
    <property type="molecule type" value="Genomic_DNA"/>
</dbReference>
<evidence type="ECO:0000313" key="3">
    <source>
        <dbReference type="Proteomes" id="UP001057520"/>
    </source>
</evidence>
<dbReference type="Proteomes" id="UP001057520">
    <property type="component" value="Chromosome"/>
</dbReference>
<reference evidence="2 3" key="1">
    <citation type="submission" date="2022-04" db="EMBL/GenBank/DDBJ databases">
        <title>Genome sequence of soybean root-associated Caulobacter segnis RL271.</title>
        <authorList>
            <person name="Longley R."/>
            <person name="Bonito G."/>
            <person name="Trigodet F."/>
            <person name="Crosson S."/>
            <person name="Fiebig A."/>
        </authorList>
    </citation>
    <scope>NUCLEOTIDE SEQUENCE [LARGE SCALE GENOMIC DNA]</scope>
    <source>
        <strain evidence="2 3">RL271</strain>
    </source>
</reference>
<accession>A0ABY4ZV66</accession>
<dbReference type="InterPro" id="IPR025272">
    <property type="entry name" value="SocA_Panacea"/>
</dbReference>
<organism evidence="2 3">
    <name type="scientific">Caulobacter segnis</name>
    <dbReference type="NCBI Taxonomy" id="88688"/>
    <lineage>
        <taxon>Bacteria</taxon>
        <taxon>Pseudomonadati</taxon>
        <taxon>Pseudomonadota</taxon>
        <taxon>Alphaproteobacteria</taxon>
        <taxon>Caulobacterales</taxon>
        <taxon>Caulobacteraceae</taxon>
        <taxon>Caulobacter</taxon>
    </lineage>
</organism>
<proteinExistence type="predicted"/>
<evidence type="ECO:0000259" key="1">
    <source>
        <dbReference type="Pfam" id="PF13274"/>
    </source>
</evidence>
<sequence>MTDATSKSAPHDARGVANLLLFFAAEAGVALTNLSLQKLVYFAHGLMVVRHGRPLVDGYFEAWEYGPVHPLLYASFKSAGRGVLTQRAVKRDLRTGVTQVAAPPEDPESRAVVEDVFRALGRQSSTRLVNLSHAKGGPWHEVVNESGTRAGLGLRISDMVIKQRFHRHLISIGAADEREGVAFDEIPPA</sequence>
<gene>
    <name evidence="2" type="ORF">MZV50_02665</name>
</gene>
<dbReference type="NCBIfam" id="NF047745">
    <property type="entry name" value="SocA_antitoxin"/>
    <property type="match status" value="1"/>
</dbReference>
<feature type="domain" description="Antitoxin SocA-like Panacea" evidence="1">
    <location>
        <begin position="36"/>
        <end position="140"/>
    </location>
</feature>
<evidence type="ECO:0000313" key="2">
    <source>
        <dbReference type="EMBL" id="USQ96514.1"/>
    </source>
</evidence>
<dbReference type="Pfam" id="PF13274">
    <property type="entry name" value="SocA_Panacea"/>
    <property type="match status" value="1"/>
</dbReference>
<keyword evidence="3" id="KW-1185">Reference proteome</keyword>
<protein>
    <submittedName>
        <fullName evidence="2">DUF4065 domain-containing protein</fullName>
    </submittedName>
</protein>
<name>A0ABY4ZV66_9CAUL</name>